<dbReference type="PANTHER" id="PTHR30183:SF3">
    <property type="entry name" value="MOLYBDENUM TRANSPORT SYSTEM PERMEASE PROTEIN MODB"/>
    <property type="match status" value="1"/>
</dbReference>
<organism evidence="14">
    <name type="scientific">uncultured delta proteobacterium</name>
    <dbReference type="NCBI Taxonomy" id="34034"/>
    <lineage>
        <taxon>Bacteria</taxon>
        <taxon>Deltaproteobacteria</taxon>
        <taxon>environmental samples</taxon>
    </lineage>
</organism>
<evidence type="ECO:0000256" key="7">
    <source>
        <dbReference type="ARBA" id="ARBA00022519"/>
    </source>
</evidence>
<evidence type="ECO:0000256" key="6">
    <source>
        <dbReference type="ARBA" id="ARBA00022505"/>
    </source>
</evidence>
<dbReference type="EMBL" id="FLUQ01000001">
    <property type="protein sequence ID" value="SBV96807.1"/>
    <property type="molecule type" value="Genomic_DNA"/>
</dbReference>
<keyword evidence="6 12" id="KW-0500">Molybdenum</keyword>
<evidence type="ECO:0000256" key="3">
    <source>
        <dbReference type="ARBA" id="ARBA00007069"/>
    </source>
</evidence>
<keyword evidence="9 11" id="KW-1133">Transmembrane helix</keyword>
<feature type="transmembrane region" description="Helical" evidence="11">
    <location>
        <begin position="92"/>
        <end position="111"/>
    </location>
</feature>
<keyword evidence="5 12" id="KW-1003">Cell membrane</keyword>
<dbReference type="SUPFAM" id="SSF161098">
    <property type="entry name" value="MetI-like"/>
    <property type="match status" value="1"/>
</dbReference>
<keyword evidence="4 11" id="KW-0813">Transport</keyword>
<dbReference type="NCBIfam" id="TIGR02141">
    <property type="entry name" value="modB_ABC"/>
    <property type="match status" value="1"/>
</dbReference>
<keyword evidence="7" id="KW-0997">Cell inner membrane</keyword>
<evidence type="ECO:0000256" key="8">
    <source>
        <dbReference type="ARBA" id="ARBA00022692"/>
    </source>
</evidence>
<evidence type="ECO:0000256" key="1">
    <source>
        <dbReference type="ARBA" id="ARBA00002949"/>
    </source>
</evidence>
<keyword evidence="10 11" id="KW-0472">Membrane</keyword>
<proteinExistence type="inferred from homology"/>
<dbReference type="AlphaFoldDB" id="A0A212JBH8"/>
<evidence type="ECO:0000256" key="9">
    <source>
        <dbReference type="ARBA" id="ARBA00022989"/>
    </source>
</evidence>
<evidence type="ECO:0000256" key="10">
    <source>
        <dbReference type="ARBA" id="ARBA00023136"/>
    </source>
</evidence>
<dbReference type="Pfam" id="PF00528">
    <property type="entry name" value="BPD_transp_1"/>
    <property type="match status" value="1"/>
</dbReference>
<dbReference type="Gene3D" id="1.10.3720.10">
    <property type="entry name" value="MetI-like"/>
    <property type="match status" value="1"/>
</dbReference>
<feature type="transmembrane region" description="Helical" evidence="11">
    <location>
        <begin position="20"/>
        <end position="40"/>
    </location>
</feature>
<evidence type="ECO:0000256" key="4">
    <source>
        <dbReference type="ARBA" id="ARBA00022448"/>
    </source>
</evidence>
<dbReference type="GO" id="GO:0015098">
    <property type="term" value="F:molybdate ion transmembrane transporter activity"/>
    <property type="evidence" value="ECO:0007669"/>
    <property type="project" value="UniProtKB-UniRule"/>
</dbReference>
<dbReference type="InterPro" id="IPR000515">
    <property type="entry name" value="MetI-like"/>
</dbReference>
<protein>
    <recommendedName>
        <fullName evidence="12">Molybdenum transport system permease</fullName>
    </recommendedName>
</protein>
<dbReference type="PROSITE" id="PS50928">
    <property type="entry name" value="ABC_TM1"/>
    <property type="match status" value="1"/>
</dbReference>
<evidence type="ECO:0000256" key="11">
    <source>
        <dbReference type="RuleBase" id="RU363032"/>
    </source>
</evidence>
<reference evidence="14" key="1">
    <citation type="submission" date="2016-04" db="EMBL/GenBank/DDBJ databases">
        <authorList>
            <person name="Evans L.H."/>
            <person name="Alamgir A."/>
            <person name="Owens N."/>
            <person name="Weber N.D."/>
            <person name="Virtaneva K."/>
            <person name="Barbian K."/>
            <person name="Babar A."/>
            <person name="Rosenke K."/>
        </authorList>
    </citation>
    <scope>NUCLEOTIDE SEQUENCE</scope>
    <source>
        <strain evidence="14">86</strain>
    </source>
</reference>
<feature type="transmembrane region" description="Helical" evidence="11">
    <location>
        <begin position="201"/>
        <end position="223"/>
    </location>
</feature>
<gene>
    <name evidence="14" type="primary">modB</name>
    <name evidence="14" type="ORF">KL86DPRO_11108</name>
</gene>
<comment type="function">
    <text evidence="1 12">Part of the binding-protein-dependent transport system for molybdenum; probably responsible for the translocation of the substrate across the membrane.</text>
</comment>
<keyword evidence="8 11" id="KW-0812">Transmembrane</keyword>
<comment type="subcellular location">
    <subcellularLocation>
        <location evidence="2">Cell inner membrane</location>
        <topology evidence="2">Multi-pass membrane protein</topology>
    </subcellularLocation>
    <subcellularLocation>
        <location evidence="11">Cell membrane</location>
        <topology evidence="11">Multi-pass membrane protein</topology>
    </subcellularLocation>
</comment>
<dbReference type="NCBIfam" id="NF006939">
    <property type="entry name" value="PRK09421.1"/>
    <property type="match status" value="1"/>
</dbReference>
<feature type="transmembrane region" description="Helical" evidence="11">
    <location>
        <begin position="52"/>
        <end position="72"/>
    </location>
</feature>
<evidence type="ECO:0000313" key="14">
    <source>
        <dbReference type="EMBL" id="SBV96807.1"/>
    </source>
</evidence>
<feature type="transmembrane region" description="Helical" evidence="11">
    <location>
        <begin position="139"/>
        <end position="161"/>
    </location>
</feature>
<dbReference type="PANTHER" id="PTHR30183">
    <property type="entry name" value="MOLYBDENUM TRANSPORT SYSTEM PERMEASE PROTEIN MODB"/>
    <property type="match status" value="1"/>
</dbReference>
<feature type="domain" description="ABC transmembrane type-1" evidence="13">
    <location>
        <begin position="14"/>
        <end position="217"/>
    </location>
</feature>
<evidence type="ECO:0000256" key="12">
    <source>
        <dbReference type="RuleBase" id="RU365097"/>
    </source>
</evidence>
<evidence type="ECO:0000256" key="2">
    <source>
        <dbReference type="ARBA" id="ARBA00004429"/>
    </source>
</evidence>
<evidence type="ECO:0000259" key="13">
    <source>
        <dbReference type="PROSITE" id="PS50928"/>
    </source>
</evidence>
<dbReference type="FunFam" id="1.10.3720.10:FF:000018">
    <property type="entry name" value="Molybdenum transport system permease"/>
    <property type="match status" value="1"/>
</dbReference>
<accession>A0A212JBH8</accession>
<dbReference type="InterPro" id="IPR011867">
    <property type="entry name" value="ModB_ABC"/>
</dbReference>
<sequence length="232" mass="24632">MDILQLTPAELAAMRLSLRVSGWAVVLSLPFGILAAWVLSRLRFPGRRLLDGVIHLPLVLPPVVIGYLLLVTCGKNGAIGSFLHARFGLTLAFTWKGAVLAAAVMAFPLMVRAIRLSMDAVDRNVEAAARTLGAGPIRVFFTITLPLALPGVITGTMLAFARSLGEFGATIMFVSNIPGQTQTLPLALYTFTQVPGGENGAMRLCVIAVVIAMAALLCSDVLARRYAAKMDG</sequence>
<dbReference type="CDD" id="cd06261">
    <property type="entry name" value="TM_PBP2"/>
    <property type="match status" value="1"/>
</dbReference>
<dbReference type="InterPro" id="IPR035906">
    <property type="entry name" value="MetI-like_sf"/>
</dbReference>
<dbReference type="GO" id="GO:0005886">
    <property type="term" value="C:plasma membrane"/>
    <property type="evidence" value="ECO:0007669"/>
    <property type="project" value="UniProtKB-SubCell"/>
</dbReference>
<evidence type="ECO:0000256" key="5">
    <source>
        <dbReference type="ARBA" id="ARBA00022475"/>
    </source>
</evidence>
<name>A0A212JBH8_9DELT</name>
<comment type="similarity">
    <text evidence="3 12">Belongs to the binding-protein-dependent transport system permease family. CysTW subfamily.</text>
</comment>